<organism evidence="1 2">
    <name type="scientific">Arabis nemorensis</name>
    <dbReference type="NCBI Taxonomy" id="586526"/>
    <lineage>
        <taxon>Eukaryota</taxon>
        <taxon>Viridiplantae</taxon>
        <taxon>Streptophyta</taxon>
        <taxon>Embryophyta</taxon>
        <taxon>Tracheophyta</taxon>
        <taxon>Spermatophyta</taxon>
        <taxon>Magnoliopsida</taxon>
        <taxon>eudicotyledons</taxon>
        <taxon>Gunneridae</taxon>
        <taxon>Pentapetalae</taxon>
        <taxon>rosids</taxon>
        <taxon>malvids</taxon>
        <taxon>Brassicales</taxon>
        <taxon>Brassicaceae</taxon>
        <taxon>Arabideae</taxon>
        <taxon>Arabis</taxon>
    </lineage>
</organism>
<keyword evidence="2" id="KW-1185">Reference proteome</keyword>
<sequence>MFLFTRPESKNTSSGLLTTTVSTNFFKSKYFRNQPSYWNNSYTSPDEVFWCLDNKHGLYCHLLCGLVQREDIVRLGAIFSFVLIRAITFLENNWRELCINIRLGQVSEWITDLSCRESVSKIL</sequence>
<dbReference type="PANTHER" id="PTHR31901:SF61">
    <property type="entry name" value="AUXIN-RESPONSIVE GH3 FAMILY PROTEIN"/>
    <property type="match status" value="1"/>
</dbReference>
<protein>
    <submittedName>
        <fullName evidence="1">Uncharacterized protein</fullName>
    </submittedName>
</protein>
<name>A0A565ARL2_9BRAS</name>
<reference evidence="1" key="1">
    <citation type="submission" date="2019-07" db="EMBL/GenBank/DDBJ databases">
        <authorList>
            <person name="Dittberner H."/>
        </authorList>
    </citation>
    <scope>NUCLEOTIDE SEQUENCE [LARGE SCALE GENOMIC DNA]</scope>
</reference>
<dbReference type="AlphaFoldDB" id="A0A565ARL2"/>
<dbReference type="Pfam" id="PF03321">
    <property type="entry name" value="GH3"/>
    <property type="match status" value="1"/>
</dbReference>
<accession>A0A565ARL2</accession>
<dbReference type="OrthoDB" id="1929328at2759"/>
<evidence type="ECO:0000313" key="1">
    <source>
        <dbReference type="EMBL" id="VVA92035.1"/>
    </source>
</evidence>
<dbReference type="GO" id="GO:0016881">
    <property type="term" value="F:acid-amino acid ligase activity"/>
    <property type="evidence" value="ECO:0007669"/>
    <property type="project" value="TreeGrafter"/>
</dbReference>
<proteinExistence type="predicted"/>
<comment type="caution">
    <text evidence="1">The sequence shown here is derived from an EMBL/GenBank/DDBJ whole genome shotgun (WGS) entry which is preliminary data.</text>
</comment>
<dbReference type="GO" id="GO:0005737">
    <property type="term" value="C:cytoplasm"/>
    <property type="evidence" value="ECO:0007669"/>
    <property type="project" value="TreeGrafter"/>
</dbReference>
<dbReference type="Proteomes" id="UP000489600">
    <property type="component" value="Unassembled WGS sequence"/>
</dbReference>
<gene>
    <name evidence="1" type="ORF">ANE_LOCUS2480</name>
</gene>
<dbReference type="EMBL" id="CABITT030000001">
    <property type="protein sequence ID" value="VVA92035.1"/>
    <property type="molecule type" value="Genomic_DNA"/>
</dbReference>
<dbReference type="PANTHER" id="PTHR31901">
    <property type="entry name" value="GH3 DOMAIN-CONTAINING PROTEIN"/>
    <property type="match status" value="1"/>
</dbReference>
<dbReference type="InterPro" id="IPR004993">
    <property type="entry name" value="GH3"/>
</dbReference>
<evidence type="ECO:0000313" key="2">
    <source>
        <dbReference type="Proteomes" id="UP000489600"/>
    </source>
</evidence>